<accession>A0ABV0UK02</accession>
<protein>
    <submittedName>
        <fullName evidence="2">Exocyst complex component 6</fullName>
    </submittedName>
</protein>
<evidence type="ECO:0000313" key="3">
    <source>
        <dbReference type="Proteomes" id="UP001482620"/>
    </source>
</evidence>
<comment type="caution">
    <text evidence="2">The sequence shown here is derived from an EMBL/GenBank/DDBJ whole genome shotgun (WGS) entry which is preliminary data.</text>
</comment>
<feature type="non-terminal residue" evidence="2">
    <location>
        <position position="106"/>
    </location>
</feature>
<dbReference type="PANTHER" id="PTHR12702">
    <property type="entry name" value="SEC15"/>
    <property type="match status" value="1"/>
</dbReference>
<dbReference type="InterPro" id="IPR007225">
    <property type="entry name" value="EXOC6/Sec15"/>
</dbReference>
<evidence type="ECO:0000313" key="2">
    <source>
        <dbReference type="EMBL" id="MEQ2245567.1"/>
    </source>
</evidence>
<name>A0ABV0UK02_9TELE</name>
<proteinExistence type="predicted"/>
<reference evidence="2 3" key="1">
    <citation type="submission" date="2021-06" db="EMBL/GenBank/DDBJ databases">
        <authorList>
            <person name="Palmer J.M."/>
        </authorList>
    </citation>
    <scope>NUCLEOTIDE SEQUENCE [LARGE SCALE GENOMIC DNA]</scope>
    <source>
        <strain evidence="3">if_2019</strain>
        <tissue evidence="2">Muscle</tissue>
    </source>
</reference>
<sequence length="106" mass="12179">MMKPQGRAHSQGGPGPGKQPPGGDRETFENYYRKQRKKQARLVLQPQANMHETVDGYRRYFNQIVGFFVVEDHILHATRGLVTRAFTDELWNMALSKIIAVLRTHS</sequence>
<evidence type="ECO:0000256" key="1">
    <source>
        <dbReference type="SAM" id="MobiDB-lite"/>
    </source>
</evidence>
<dbReference type="EMBL" id="JAHRIQ010073645">
    <property type="protein sequence ID" value="MEQ2245567.1"/>
    <property type="molecule type" value="Genomic_DNA"/>
</dbReference>
<gene>
    <name evidence="2" type="primary">EXOC6_1</name>
    <name evidence="2" type="ORF">ILYODFUR_029249</name>
</gene>
<feature type="region of interest" description="Disordered" evidence="1">
    <location>
        <begin position="1"/>
        <end position="27"/>
    </location>
</feature>
<organism evidence="2 3">
    <name type="scientific">Ilyodon furcidens</name>
    <name type="common">goldbreast splitfin</name>
    <dbReference type="NCBI Taxonomy" id="33524"/>
    <lineage>
        <taxon>Eukaryota</taxon>
        <taxon>Metazoa</taxon>
        <taxon>Chordata</taxon>
        <taxon>Craniata</taxon>
        <taxon>Vertebrata</taxon>
        <taxon>Euteleostomi</taxon>
        <taxon>Actinopterygii</taxon>
        <taxon>Neopterygii</taxon>
        <taxon>Teleostei</taxon>
        <taxon>Neoteleostei</taxon>
        <taxon>Acanthomorphata</taxon>
        <taxon>Ovalentaria</taxon>
        <taxon>Atherinomorphae</taxon>
        <taxon>Cyprinodontiformes</taxon>
        <taxon>Goodeidae</taxon>
        <taxon>Ilyodon</taxon>
    </lineage>
</organism>
<keyword evidence="3" id="KW-1185">Reference proteome</keyword>
<dbReference type="PANTHER" id="PTHR12702:SF2">
    <property type="entry name" value="EXOCYST COMPLEX COMPONENT 6"/>
    <property type="match status" value="1"/>
</dbReference>
<dbReference type="Proteomes" id="UP001482620">
    <property type="component" value="Unassembled WGS sequence"/>
</dbReference>